<comment type="caution">
    <text evidence="1">The sequence shown here is derived from an EMBL/GenBank/DDBJ whole genome shotgun (WGS) entry which is preliminary data.</text>
</comment>
<name>A0ABU6D0N1_9GAMM</name>
<reference evidence="2" key="1">
    <citation type="submission" date="2023-07" db="EMBL/GenBank/DDBJ databases">
        <title>The carbon used by Thiothrix.</title>
        <authorList>
            <person name="Chen L."/>
        </authorList>
    </citation>
    <scope>NUCLEOTIDE SEQUENCE [LARGE SCALE GENOMIC DNA]</scope>
</reference>
<evidence type="ECO:0008006" key="3">
    <source>
        <dbReference type="Google" id="ProtNLM"/>
    </source>
</evidence>
<sequence>MREFVPCKGKEYCRDDGETCLTCGRKLTEVARTVFLMNELSDFVMEQEYTNVDEFAAYIARKLVKKVKHRRETANTSD</sequence>
<dbReference type="EMBL" id="JAYMYJ010000132">
    <property type="protein sequence ID" value="MEB4592367.1"/>
    <property type="molecule type" value="Genomic_DNA"/>
</dbReference>
<gene>
    <name evidence="1" type="ORF">VSS37_15370</name>
</gene>
<dbReference type="RefSeq" id="WP_324696615.1">
    <property type="nucleotide sequence ID" value="NZ_JAYMYJ010000132.1"/>
</dbReference>
<proteinExistence type="predicted"/>
<keyword evidence="2" id="KW-1185">Reference proteome</keyword>
<organism evidence="1 2">
    <name type="scientific">Candidatus Thiothrix phosphatis</name>
    <dbReference type="NCBI Taxonomy" id="3112415"/>
    <lineage>
        <taxon>Bacteria</taxon>
        <taxon>Pseudomonadati</taxon>
        <taxon>Pseudomonadota</taxon>
        <taxon>Gammaproteobacteria</taxon>
        <taxon>Thiotrichales</taxon>
        <taxon>Thiotrichaceae</taxon>
        <taxon>Thiothrix</taxon>
    </lineage>
</organism>
<reference evidence="1 2" key="2">
    <citation type="submission" date="2024-01" db="EMBL/GenBank/DDBJ databases">
        <authorList>
            <person name="Xie X."/>
        </authorList>
    </citation>
    <scope>NUCLEOTIDE SEQUENCE [LARGE SCALE GENOMIC DNA]</scope>
    <source>
        <strain evidence="1">SCUT-1</strain>
    </source>
</reference>
<evidence type="ECO:0000313" key="1">
    <source>
        <dbReference type="EMBL" id="MEB4592367.1"/>
    </source>
</evidence>
<evidence type="ECO:0000313" key="2">
    <source>
        <dbReference type="Proteomes" id="UP001308005"/>
    </source>
</evidence>
<accession>A0ABU6D0N1</accession>
<protein>
    <recommendedName>
        <fullName evidence="3">DUF1289 domain-containing protein</fullName>
    </recommendedName>
</protein>
<dbReference type="Proteomes" id="UP001308005">
    <property type="component" value="Unassembled WGS sequence"/>
</dbReference>